<sequence length="298" mass="31440">MPDNDAPVPDAEPPRPNRRTVLTGTAAAVVGVAGIGVFGRWLLKPKSIATPVTPTTVPRTALGGPTPPAVQSTPFQSGARGRTVNVVVIRPESTPVRDLPVCLALHGRGADATMFANLGVPAALTAAVTAGTPAYAVVSVDGGDRYWTAADPADDPRAMLSDELPGWLAELGLRREPRVLMGISMGAFGALGHARTHHVAATAAISPALFTSWNEARLRSVFASKAQWEEAEPLRHTQDLNGTALGVWCGTDDPFAPAARQLVEKARPERAELTDGAHDEAYWTAVLPDVLRWLGTHI</sequence>
<dbReference type="PANTHER" id="PTHR48098">
    <property type="entry name" value="ENTEROCHELIN ESTERASE-RELATED"/>
    <property type="match status" value="1"/>
</dbReference>
<evidence type="ECO:0000256" key="10">
    <source>
        <dbReference type="SAM" id="Phobius"/>
    </source>
</evidence>
<dbReference type="PANTHER" id="PTHR48098:SF1">
    <property type="entry name" value="DIACYLGLYCEROL ACYLTRANSFERASE_MYCOLYLTRANSFERASE AG85A"/>
    <property type="match status" value="1"/>
</dbReference>
<keyword evidence="5" id="KW-0808">Transferase</keyword>
<evidence type="ECO:0000256" key="9">
    <source>
        <dbReference type="SAM" id="MobiDB-lite"/>
    </source>
</evidence>
<dbReference type="PATRIC" id="fig|909613.9.peg.1868"/>
<dbReference type="GO" id="GO:0004144">
    <property type="term" value="F:diacylglycerol O-acyltransferase activity"/>
    <property type="evidence" value="ECO:0007669"/>
    <property type="project" value="UniProtKB-EC"/>
</dbReference>
<dbReference type="GO" id="GO:0050348">
    <property type="term" value="F:trehalose O-mycolyltransferase activity"/>
    <property type="evidence" value="ECO:0007669"/>
    <property type="project" value="UniProtKB-EC"/>
</dbReference>
<dbReference type="eggNOG" id="COG0627">
    <property type="taxonomic scope" value="Bacteria"/>
</dbReference>
<evidence type="ECO:0000256" key="2">
    <source>
        <dbReference type="ARBA" id="ARBA00005874"/>
    </source>
</evidence>
<dbReference type="EC" id="2.3.1.20" evidence="4"/>
<evidence type="ECO:0000313" key="11">
    <source>
        <dbReference type="EMBL" id="EWC62823.1"/>
    </source>
</evidence>
<dbReference type="SUPFAM" id="SSF53474">
    <property type="entry name" value="alpha/beta-Hydrolases"/>
    <property type="match status" value="1"/>
</dbReference>
<gene>
    <name evidence="11" type="ORF">UO65_1857</name>
</gene>
<organism evidence="11 12">
    <name type="scientific">Actinokineospora spheciospongiae</name>
    <dbReference type="NCBI Taxonomy" id="909613"/>
    <lineage>
        <taxon>Bacteria</taxon>
        <taxon>Bacillati</taxon>
        <taxon>Actinomycetota</taxon>
        <taxon>Actinomycetes</taxon>
        <taxon>Pseudonocardiales</taxon>
        <taxon>Pseudonocardiaceae</taxon>
        <taxon>Actinokineospora</taxon>
    </lineage>
</organism>
<dbReference type="Proteomes" id="UP000019277">
    <property type="component" value="Unassembled WGS sequence"/>
</dbReference>
<dbReference type="EMBL" id="AYXG01000070">
    <property type="protein sequence ID" value="EWC62823.1"/>
    <property type="molecule type" value="Genomic_DNA"/>
</dbReference>
<dbReference type="EC" id="2.3.1.122" evidence="3"/>
<evidence type="ECO:0000256" key="8">
    <source>
        <dbReference type="ARBA" id="ARBA00048109"/>
    </source>
</evidence>
<keyword evidence="12" id="KW-1185">Reference proteome</keyword>
<comment type="catalytic activity">
    <reaction evidence="1">
        <text>2 alpha,alpha'-trehalose 6-mycolate = alpha,alpha'-trehalose 6,6'-bismycolate + alpha,alpha-trehalose</text>
        <dbReference type="Rhea" id="RHEA:23472"/>
        <dbReference type="ChEBI" id="CHEBI:16551"/>
        <dbReference type="ChEBI" id="CHEBI:18195"/>
        <dbReference type="ChEBI" id="CHEBI:18234"/>
        <dbReference type="EC" id="2.3.1.122"/>
    </reaction>
</comment>
<evidence type="ECO:0000256" key="3">
    <source>
        <dbReference type="ARBA" id="ARBA00012820"/>
    </source>
</evidence>
<dbReference type="InterPro" id="IPR006311">
    <property type="entry name" value="TAT_signal"/>
</dbReference>
<dbReference type="PROSITE" id="PS51318">
    <property type="entry name" value="TAT"/>
    <property type="match status" value="1"/>
</dbReference>
<dbReference type="Gene3D" id="3.40.50.1820">
    <property type="entry name" value="alpha/beta hydrolase"/>
    <property type="match status" value="1"/>
</dbReference>
<proteinExistence type="inferred from homology"/>
<name>W7IRB1_9PSEU</name>
<evidence type="ECO:0000256" key="5">
    <source>
        <dbReference type="ARBA" id="ARBA00022679"/>
    </source>
</evidence>
<feature type="transmembrane region" description="Helical" evidence="10">
    <location>
        <begin position="20"/>
        <end position="43"/>
    </location>
</feature>
<feature type="region of interest" description="Disordered" evidence="9">
    <location>
        <begin position="55"/>
        <end position="76"/>
    </location>
</feature>
<dbReference type="InterPro" id="IPR050583">
    <property type="entry name" value="Mycobacterial_A85_antigen"/>
</dbReference>
<protein>
    <recommendedName>
        <fullName evidence="7">Acyl-CoA:diacylglycerol acyltransferase</fullName>
        <ecNumber evidence="3">2.3.1.122</ecNumber>
        <ecNumber evidence="4">2.3.1.20</ecNumber>
    </recommendedName>
</protein>
<keyword evidence="6" id="KW-0012">Acyltransferase</keyword>
<evidence type="ECO:0000256" key="7">
    <source>
        <dbReference type="ARBA" id="ARBA00032572"/>
    </source>
</evidence>
<comment type="catalytic activity">
    <reaction evidence="8">
        <text>an acyl-CoA + a 1,2-diacyl-sn-glycerol = a triacyl-sn-glycerol + CoA</text>
        <dbReference type="Rhea" id="RHEA:10868"/>
        <dbReference type="ChEBI" id="CHEBI:17815"/>
        <dbReference type="ChEBI" id="CHEBI:57287"/>
        <dbReference type="ChEBI" id="CHEBI:58342"/>
        <dbReference type="ChEBI" id="CHEBI:64615"/>
        <dbReference type="EC" id="2.3.1.20"/>
    </reaction>
</comment>
<dbReference type="AlphaFoldDB" id="W7IRB1"/>
<keyword evidence="10" id="KW-1133">Transmembrane helix</keyword>
<keyword evidence="10" id="KW-0472">Membrane</keyword>
<evidence type="ECO:0000313" key="12">
    <source>
        <dbReference type="Proteomes" id="UP000019277"/>
    </source>
</evidence>
<keyword evidence="10" id="KW-0812">Transmembrane</keyword>
<dbReference type="Pfam" id="PF00756">
    <property type="entry name" value="Esterase"/>
    <property type="match status" value="1"/>
</dbReference>
<evidence type="ECO:0000256" key="6">
    <source>
        <dbReference type="ARBA" id="ARBA00023315"/>
    </source>
</evidence>
<dbReference type="STRING" id="909613.UO65_1857"/>
<evidence type="ECO:0000256" key="4">
    <source>
        <dbReference type="ARBA" id="ARBA00013244"/>
    </source>
</evidence>
<dbReference type="RefSeq" id="WP_052020941.1">
    <property type="nucleotide sequence ID" value="NZ_AYXG01000070.1"/>
</dbReference>
<evidence type="ECO:0000256" key="1">
    <source>
        <dbReference type="ARBA" id="ARBA00000697"/>
    </source>
</evidence>
<dbReference type="InterPro" id="IPR029058">
    <property type="entry name" value="AB_hydrolase_fold"/>
</dbReference>
<comment type="caution">
    <text evidence="11">The sequence shown here is derived from an EMBL/GenBank/DDBJ whole genome shotgun (WGS) entry which is preliminary data.</text>
</comment>
<reference evidence="11 12" key="1">
    <citation type="journal article" date="2014" name="Genome Announc.">
        <title>Draft Genome Sequence of the Antitrypanosomally Active Sponge-Associated Bacterium Actinokineospora sp. Strain EG49.</title>
        <authorList>
            <person name="Harjes J."/>
            <person name="Ryu T."/>
            <person name="Abdelmohsen U.R."/>
            <person name="Moitinho-Silva L."/>
            <person name="Horn H."/>
            <person name="Ravasi T."/>
            <person name="Hentschel U."/>
        </authorList>
    </citation>
    <scope>NUCLEOTIDE SEQUENCE [LARGE SCALE GENOMIC DNA]</scope>
    <source>
        <strain evidence="11 12">EG49</strain>
    </source>
</reference>
<accession>W7IRB1</accession>
<comment type="similarity">
    <text evidence="2">Belongs to the mycobacterial A85 antigen family.</text>
</comment>
<dbReference type="InterPro" id="IPR000801">
    <property type="entry name" value="Esterase-like"/>
</dbReference>